<evidence type="ECO:0000259" key="2">
    <source>
        <dbReference type="PROSITE" id="PS51462"/>
    </source>
</evidence>
<organism evidence="3 4">
    <name type="scientific">Ustilago trichophora</name>
    <dbReference type="NCBI Taxonomy" id="86804"/>
    <lineage>
        <taxon>Eukaryota</taxon>
        <taxon>Fungi</taxon>
        <taxon>Dikarya</taxon>
        <taxon>Basidiomycota</taxon>
        <taxon>Ustilaginomycotina</taxon>
        <taxon>Ustilaginomycetes</taxon>
        <taxon>Ustilaginales</taxon>
        <taxon>Ustilaginaceae</taxon>
        <taxon>Ustilago</taxon>
    </lineage>
</organism>
<feature type="domain" description="Nudix hydrolase" evidence="2">
    <location>
        <begin position="50"/>
        <end position="194"/>
    </location>
</feature>
<feature type="region of interest" description="Disordered" evidence="1">
    <location>
        <begin position="278"/>
        <end position="318"/>
    </location>
</feature>
<dbReference type="PANTHER" id="PTHR12992">
    <property type="entry name" value="NUDIX HYDROLASE"/>
    <property type="match status" value="1"/>
</dbReference>
<evidence type="ECO:0000313" key="3">
    <source>
        <dbReference type="EMBL" id="SPO28363.1"/>
    </source>
</evidence>
<dbReference type="AlphaFoldDB" id="A0A5C3ECG7"/>
<dbReference type="OrthoDB" id="10260614at2759"/>
<dbReference type="InterPro" id="IPR000086">
    <property type="entry name" value="NUDIX_hydrolase_dom"/>
</dbReference>
<dbReference type="Proteomes" id="UP000324022">
    <property type="component" value="Unassembled WGS sequence"/>
</dbReference>
<feature type="compositionally biased region" description="Basic and acidic residues" evidence="1">
    <location>
        <begin position="278"/>
        <end position="288"/>
    </location>
</feature>
<accession>A0A5C3ECG7</accession>
<keyword evidence="4" id="KW-1185">Reference proteome</keyword>
<dbReference type="EMBL" id="OOIN01000022">
    <property type="protein sequence ID" value="SPO28363.1"/>
    <property type="molecule type" value="Genomic_DNA"/>
</dbReference>
<evidence type="ECO:0000313" key="4">
    <source>
        <dbReference type="Proteomes" id="UP000324022"/>
    </source>
</evidence>
<dbReference type="InterPro" id="IPR015797">
    <property type="entry name" value="NUDIX_hydrolase-like_dom_sf"/>
</dbReference>
<feature type="compositionally biased region" description="Basic and acidic residues" evidence="1">
    <location>
        <begin position="296"/>
        <end position="305"/>
    </location>
</feature>
<dbReference type="SUPFAM" id="SSF55811">
    <property type="entry name" value="Nudix"/>
    <property type="match status" value="1"/>
</dbReference>
<dbReference type="InterPro" id="IPR045121">
    <property type="entry name" value="CoAse"/>
</dbReference>
<proteinExistence type="predicted"/>
<dbReference type="PANTHER" id="PTHR12992:SF45">
    <property type="entry name" value="NUDIX HYDROLASE DOMAIN-CONTAINING PROTEIN"/>
    <property type="match status" value="1"/>
</dbReference>
<dbReference type="PROSITE" id="PS51462">
    <property type="entry name" value="NUDIX"/>
    <property type="match status" value="1"/>
</dbReference>
<dbReference type="GO" id="GO:0010945">
    <property type="term" value="F:coenzyme A diphosphatase activity"/>
    <property type="evidence" value="ECO:0007669"/>
    <property type="project" value="InterPro"/>
</dbReference>
<protein>
    <submittedName>
        <fullName evidence="3">Related to PCD1 - peroxisomal nudix pyrophosphatase</fullName>
    </submittedName>
</protein>
<gene>
    <name evidence="3" type="ORF">UTRI_04760</name>
</gene>
<sequence length="318" mass="34676">MAPATMTSIESTNNASEPAWLSTLTPTNANHIRRLLNTPSPPTFDHVPKRKQAAVAAILYQPNPTASSPSPDLRVIMSTRALHLRSHPGQASLPGGKVDSTDSSVVETALRESVEEIALPSKQAVHLHTGFPFLSKMGLLVHPVVFFLKNGDEVLPKLVASPSEVSDIWTTPLPAFLSSVTPEGVKLSDPKSVDKHRPPQDAFRTYTDIPWLGATYRLHRFRSSHQLIKGLTADVLISVAQKAYGVKAKYRVEAEGQRSWEEMVALVVERYMGETRAEQRWGDGESGDKQGSSEAFETHIGRDDDQGGEDGVEGQIAA</sequence>
<dbReference type="Gene3D" id="3.90.79.10">
    <property type="entry name" value="Nucleoside Triphosphate Pyrophosphohydrolase"/>
    <property type="match status" value="1"/>
</dbReference>
<dbReference type="Pfam" id="PF00293">
    <property type="entry name" value="NUDIX"/>
    <property type="match status" value="1"/>
</dbReference>
<dbReference type="CDD" id="cd03426">
    <property type="entry name" value="NUDIX_CoAse_Nudt7"/>
    <property type="match status" value="1"/>
</dbReference>
<evidence type="ECO:0000256" key="1">
    <source>
        <dbReference type="SAM" id="MobiDB-lite"/>
    </source>
</evidence>
<name>A0A5C3ECG7_9BASI</name>
<dbReference type="GO" id="GO:0015938">
    <property type="term" value="P:coenzyme A catabolic process"/>
    <property type="evidence" value="ECO:0007669"/>
    <property type="project" value="TreeGrafter"/>
</dbReference>
<reference evidence="3 4" key="1">
    <citation type="submission" date="2018-03" db="EMBL/GenBank/DDBJ databases">
        <authorList>
            <person name="Guldener U."/>
        </authorList>
    </citation>
    <scope>NUCLEOTIDE SEQUENCE [LARGE SCALE GENOMIC DNA]</scope>
    <source>
        <strain evidence="3 4">NBRC100155</strain>
    </source>
</reference>